<keyword evidence="2" id="KW-0479">Metal-binding</keyword>
<dbReference type="GO" id="GO:0000981">
    <property type="term" value="F:DNA-binding transcription factor activity, RNA polymerase II-specific"/>
    <property type="evidence" value="ECO:0007669"/>
    <property type="project" value="TreeGrafter"/>
</dbReference>
<dbReference type="GO" id="GO:0046872">
    <property type="term" value="F:metal ion binding"/>
    <property type="evidence" value="ECO:0007669"/>
    <property type="project" value="UniProtKB-KW"/>
</dbReference>
<evidence type="ECO:0000256" key="6">
    <source>
        <dbReference type="ARBA" id="ARBA00023163"/>
    </source>
</evidence>
<gene>
    <name evidence="8" type="ORF">HGUI_02576</name>
</gene>
<dbReference type="GO" id="GO:0000976">
    <property type="term" value="F:transcription cis-regulatory region binding"/>
    <property type="evidence" value="ECO:0007669"/>
    <property type="project" value="TreeGrafter"/>
</dbReference>
<keyword evidence="6" id="KW-0804">Transcription</keyword>
<dbReference type="PANTHER" id="PTHR31845">
    <property type="entry name" value="FINGER DOMAIN PROTEIN, PUTATIVE-RELATED"/>
    <property type="match status" value="1"/>
</dbReference>
<dbReference type="CDD" id="cd12148">
    <property type="entry name" value="fungal_TF_MHR"/>
    <property type="match status" value="1"/>
</dbReference>
<keyword evidence="3" id="KW-0862">Zinc</keyword>
<accession>A0A1L0B1R7</accession>
<dbReference type="AlphaFoldDB" id="A0A1L0B1R7"/>
<evidence type="ECO:0000256" key="2">
    <source>
        <dbReference type="ARBA" id="ARBA00022723"/>
    </source>
</evidence>
<evidence type="ECO:0000313" key="8">
    <source>
        <dbReference type="EMBL" id="SGZ40376.1"/>
    </source>
</evidence>
<evidence type="ECO:0000256" key="1">
    <source>
        <dbReference type="ARBA" id="ARBA00004123"/>
    </source>
</evidence>
<evidence type="ECO:0000256" key="5">
    <source>
        <dbReference type="ARBA" id="ARBA00023125"/>
    </source>
</evidence>
<reference evidence="9" key="1">
    <citation type="submission" date="2016-11" db="EMBL/GenBank/DDBJ databases">
        <authorList>
            <person name="Guldener U."/>
        </authorList>
    </citation>
    <scope>NUCLEOTIDE SEQUENCE [LARGE SCALE GENOMIC DNA]</scope>
</reference>
<keyword evidence="7" id="KW-0539">Nucleus</keyword>
<dbReference type="InterPro" id="IPR051089">
    <property type="entry name" value="prtT"/>
</dbReference>
<proteinExistence type="predicted"/>
<evidence type="ECO:0008006" key="10">
    <source>
        <dbReference type="Google" id="ProtNLM"/>
    </source>
</evidence>
<evidence type="ECO:0000256" key="7">
    <source>
        <dbReference type="ARBA" id="ARBA00023242"/>
    </source>
</evidence>
<evidence type="ECO:0000256" key="4">
    <source>
        <dbReference type="ARBA" id="ARBA00023015"/>
    </source>
</evidence>
<protein>
    <recommendedName>
        <fullName evidence="10">Transcription factor domain-containing protein</fullName>
    </recommendedName>
</protein>
<evidence type="ECO:0000313" key="9">
    <source>
        <dbReference type="Proteomes" id="UP000183365"/>
    </source>
</evidence>
<dbReference type="VEuPathDB" id="FungiDB:HGUI_02576"/>
<dbReference type="OrthoDB" id="2595934at2759"/>
<name>A0A1L0B1R7_9ASCO</name>
<dbReference type="Proteomes" id="UP000183365">
    <property type="component" value="Unassembled WGS sequence"/>
</dbReference>
<keyword evidence="5" id="KW-0238">DNA-binding</keyword>
<keyword evidence="4" id="KW-0805">Transcription regulation</keyword>
<keyword evidence="9" id="KW-1185">Reference proteome</keyword>
<dbReference type="GO" id="GO:0005634">
    <property type="term" value="C:nucleus"/>
    <property type="evidence" value="ECO:0007669"/>
    <property type="project" value="UniProtKB-SubCell"/>
</dbReference>
<dbReference type="EMBL" id="FQNF01000048">
    <property type="protein sequence ID" value="SGZ40376.1"/>
    <property type="molecule type" value="Genomic_DNA"/>
</dbReference>
<sequence>MSCSLLNDQSLLSLKSSDSKVSTSPSNKAIVKSSSKTKAHHFKIIDTVNNKTIPLIENQSNAKQVDLIQDTNLKVTKLLEILSNNQTTKSINNHNQPLFMSPTDNEPSTGPYLMQNNTELPTQDMEEDSEDTPDNNVNIVMDFKEDYRSLYAPFTSLTRYVSKLNIPLQIRNLHDPDPLDLNVAETANNASGVLEFKFKDDVISQNILTMSECITLLKEFKDNYGAWVSFPQHMSLEVIIENIRNSNCSLLLTLYMVLSLRYTLYYHDLKTKVYKSLLLKLKYDYAMEFVNLGNAFKIEYIQSLVMLSVYSNSLSSDFQIFDSWLISGLGLQMYLSNGVKNNFQNFNNSLNYFSIFGDENELNDMSLSHNRLYNHLCLAHLNHSLLSGRPSILQDNDIQRCVLTLQSQKASHFDGRMLAEIELYWLMERFQRNGLKDSKKIQLDFNITSINQNYVASVQGNKKDIDLNSMLAKIEEWWNKWIYLSKQQIEEFIDFTYHFSYANMILMYYQKHKYIPPSTTNKPLSYYSRKRLSSKIKEQIINKENLYKKSNISNFEKLKNSNVLSNQFPMYDLIIPPSKRQDFTDHCIKALELFKPVDLNHFRFLSDQLIYSVYYTAVIYLKFGIMDDNGKMLVKDLSEKFRKIREGELKSFWIEEVDLKVPSCILQYYSSLEALLRENEFEKSSIH</sequence>
<evidence type="ECO:0000256" key="3">
    <source>
        <dbReference type="ARBA" id="ARBA00022833"/>
    </source>
</evidence>
<comment type="subcellular location">
    <subcellularLocation>
        <location evidence="1">Nucleus</location>
    </subcellularLocation>
</comment>
<organism evidence="8 9">
    <name type="scientific">Hanseniaspora guilliermondii</name>
    <dbReference type="NCBI Taxonomy" id="56406"/>
    <lineage>
        <taxon>Eukaryota</taxon>
        <taxon>Fungi</taxon>
        <taxon>Dikarya</taxon>
        <taxon>Ascomycota</taxon>
        <taxon>Saccharomycotina</taxon>
        <taxon>Saccharomycetes</taxon>
        <taxon>Saccharomycodales</taxon>
        <taxon>Saccharomycodaceae</taxon>
        <taxon>Hanseniaspora</taxon>
    </lineage>
</organism>
<dbReference type="PANTHER" id="PTHR31845:SF34">
    <property type="entry name" value="TRANSCRIPTIONAL ACTIVATOR OF PROTEASES PRTT"/>
    <property type="match status" value="1"/>
</dbReference>